<keyword evidence="2" id="KW-1185">Reference proteome</keyword>
<evidence type="ECO:0008006" key="3">
    <source>
        <dbReference type="Google" id="ProtNLM"/>
    </source>
</evidence>
<comment type="caution">
    <text evidence="1">The sequence shown here is derived from an EMBL/GenBank/DDBJ whole genome shotgun (WGS) entry which is preliminary data.</text>
</comment>
<dbReference type="EMBL" id="NCXP01000005">
    <property type="protein sequence ID" value="OSC41894.1"/>
    <property type="molecule type" value="Genomic_DNA"/>
</dbReference>
<dbReference type="AlphaFoldDB" id="A0A1X2LXS7"/>
<accession>A0A1X2LXS7</accession>
<proteinExistence type="predicted"/>
<dbReference type="Proteomes" id="UP000193247">
    <property type="component" value="Unassembled WGS sequence"/>
</dbReference>
<reference evidence="1 2" key="1">
    <citation type="submission" date="2017-04" db="EMBL/GenBank/DDBJ databases">
        <title>The new phylogeny of genus Mycobacterium.</title>
        <authorList>
            <person name="Tortoli E."/>
            <person name="Trovato A."/>
            <person name="Cirillo D.M."/>
        </authorList>
    </citation>
    <scope>NUCLEOTIDE SEQUENCE [LARGE SCALE GENOMIC DNA]</scope>
    <source>
        <strain evidence="1 2">TBL 1200985</strain>
    </source>
</reference>
<organism evidence="1 2">
    <name type="scientific">Mycobacterium decipiens</name>
    <dbReference type="NCBI Taxonomy" id="1430326"/>
    <lineage>
        <taxon>Bacteria</taxon>
        <taxon>Bacillati</taxon>
        <taxon>Actinomycetota</taxon>
        <taxon>Actinomycetes</taxon>
        <taxon>Mycobacteriales</taxon>
        <taxon>Mycobacteriaceae</taxon>
        <taxon>Mycobacterium</taxon>
    </lineage>
</organism>
<name>A0A1X2LXS7_9MYCO</name>
<evidence type="ECO:0000313" key="2">
    <source>
        <dbReference type="Proteomes" id="UP000193247"/>
    </source>
</evidence>
<gene>
    <name evidence="1" type="ORF">B8W66_07310</name>
</gene>
<sequence>MLLRRNVLDRHHLRAGDELPMAIAIWIDRTYQRCRRKARPGRLSPAEFEAIVTKNGQSGA</sequence>
<protein>
    <recommendedName>
        <fullName evidence="3">Integrase catalytic domain-containing protein</fullName>
    </recommendedName>
</protein>
<evidence type="ECO:0000313" key="1">
    <source>
        <dbReference type="EMBL" id="OSC41894.1"/>
    </source>
</evidence>